<protein>
    <submittedName>
        <fullName evidence="1">Putative DNA polymerase</fullName>
    </submittedName>
</protein>
<dbReference type="Gene3D" id="1.10.8.60">
    <property type="match status" value="1"/>
</dbReference>
<organism evidence="1">
    <name type="scientific">viral metagenome</name>
    <dbReference type="NCBI Taxonomy" id="1070528"/>
    <lineage>
        <taxon>unclassified sequences</taxon>
        <taxon>metagenomes</taxon>
        <taxon>organismal metagenomes</taxon>
    </lineage>
</organism>
<dbReference type="InterPro" id="IPR027417">
    <property type="entry name" value="P-loop_NTPase"/>
</dbReference>
<dbReference type="InterPro" id="IPR050238">
    <property type="entry name" value="DNA_Rep/Repair_Clamp_Loader"/>
</dbReference>
<dbReference type="AlphaFoldDB" id="A0A6M3K3C0"/>
<dbReference type="Gene3D" id="3.40.50.300">
    <property type="entry name" value="P-loop containing nucleotide triphosphate hydrolases"/>
    <property type="match status" value="1"/>
</dbReference>
<gene>
    <name evidence="1" type="ORF">MM415A01570_0008</name>
</gene>
<name>A0A6M3K3C0_9ZZZZ</name>
<dbReference type="GO" id="GO:0006261">
    <property type="term" value="P:DNA-templated DNA replication"/>
    <property type="evidence" value="ECO:0007669"/>
    <property type="project" value="TreeGrafter"/>
</dbReference>
<sequence>MNTADFRGIDTVREIVHNMAIAPMSGSCRVWILDECHNLTKDAQHALLKALEDMPNHVYFLLATTDPGKLLDTIRTRCVTFEVKPLSDDEMKTLVAGIVEKEVVKVPTEVVDQIVFDSQGSARMALTILDKIIGMEPEEMLEAAKQQAADQNEAIALCRALLRKRPWGEVSLILRGIEQEPEQVRRMVLGYAQSVLLKGKEDNGQAYIILAAFREPLYDSGKPGLVAACYEAVH</sequence>
<dbReference type="EMBL" id="MT142208">
    <property type="protein sequence ID" value="QJA76161.1"/>
    <property type="molecule type" value="Genomic_DNA"/>
</dbReference>
<proteinExistence type="predicted"/>
<evidence type="ECO:0000313" key="1">
    <source>
        <dbReference type="EMBL" id="QJA76161.1"/>
    </source>
</evidence>
<dbReference type="Pfam" id="PF13177">
    <property type="entry name" value="DNA_pol3_delta2"/>
    <property type="match status" value="1"/>
</dbReference>
<accession>A0A6M3K3C0</accession>
<reference evidence="1" key="1">
    <citation type="submission" date="2020-03" db="EMBL/GenBank/DDBJ databases">
        <title>The deep terrestrial virosphere.</title>
        <authorList>
            <person name="Holmfeldt K."/>
            <person name="Nilsson E."/>
            <person name="Simone D."/>
            <person name="Lopez-Fernandez M."/>
            <person name="Wu X."/>
            <person name="de Brujin I."/>
            <person name="Lundin D."/>
            <person name="Andersson A."/>
            <person name="Bertilsson S."/>
            <person name="Dopson M."/>
        </authorList>
    </citation>
    <scope>NUCLEOTIDE SEQUENCE</scope>
    <source>
        <strain evidence="1">MM415A01570</strain>
    </source>
</reference>
<dbReference type="PANTHER" id="PTHR11669">
    <property type="entry name" value="REPLICATION FACTOR C / DNA POLYMERASE III GAMMA-TAU SUBUNIT"/>
    <property type="match status" value="1"/>
</dbReference>
<dbReference type="SUPFAM" id="SSF52540">
    <property type="entry name" value="P-loop containing nucleoside triphosphate hydrolases"/>
    <property type="match status" value="1"/>
</dbReference>
<dbReference type="PANTHER" id="PTHR11669:SF0">
    <property type="entry name" value="PROTEIN STICHEL-LIKE 2"/>
    <property type="match status" value="1"/>
</dbReference>
<dbReference type="PROSITE" id="PS51257">
    <property type="entry name" value="PROKAR_LIPOPROTEIN"/>
    <property type="match status" value="1"/>
</dbReference>